<keyword evidence="3" id="KW-1185">Reference proteome</keyword>
<evidence type="ECO:0000259" key="1">
    <source>
        <dbReference type="Pfam" id="PF04149"/>
    </source>
</evidence>
<reference evidence="2 3" key="1">
    <citation type="submission" date="2023-10" db="EMBL/GenBank/DDBJ databases">
        <title>Characterization of rhizosphere-enriched actinobacteria from wheat plants lab-grown on chernevaya soil.</title>
        <authorList>
            <person name="Tikhonova E.N."/>
            <person name="Konopkin A."/>
            <person name="Kravchenko I.K."/>
        </authorList>
    </citation>
    <scope>NUCLEOTIDE SEQUENCE [LARGE SCALE GENOMIC DNA]</scope>
    <source>
        <strain evidence="2 3">RR29</strain>
    </source>
</reference>
<dbReference type="RefSeq" id="WP_317775210.1">
    <property type="nucleotide sequence ID" value="NZ_JAWMAJ010000221.1"/>
</dbReference>
<evidence type="ECO:0000313" key="2">
    <source>
        <dbReference type="EMBL" id="MDV7222352.1"/>
    </source>
</evidence>
<dbReference type="EMBL" id="JAWMAJ010000221">
    <property type="protein sequence ID" value="MDV7222352.1"/>
    <property type="molecule type" value="Genomic_DNA"/>
</dbReference>
<comment type="caution">
    <text evidence="2">The sequence shown here is derived from an EMBL/GenBank/DDBJ whole genome shotgun (WGS) entry which is preliminary data.</text>
</comment>
<evidence type="ECO:0000313" key="3">
    <source>
        <dbReference type="Proteomes" id="UP001187346"/>
    </source>
</evidence>
<dbReference type="Pfam" id="PF04149">
    <property type="entry name" value="DUF397"/>
    <property type="match status" value="1"/>
</dbReference>
<gene>
    <name evidence="2" type="ORF">R5A26_41115</name>
</gene>
<dbReference type="Proteomes" id="UP001187346">
    <property type="component" value="Unassembled WGS sequence"/>
</dbReference>
<organism evidence="2 3">
    <name type="scientific">Streptomyces prunicolor</name>
    <dbReference type="NCBI Taxonomy" id="67348"/>
    <lineage>
        <taxon>Bacteria</taxon>
        <taxon>Bacillati</taxon>
        <taxon>Actinomycetota</taxon>
        <taxon>Actinomycetes</taxon>
        <taxon>Kitasatosporales</taxon>
        <taxon>Streptomycetaceae</taxon>
        <taxon>Streptomyces</taxon>
    </lineage>
</organism>
<accession>A0ABU4FP29</accession>
<sequence>MKHLKAELYSYDLTEAIWRKASASGAEHDCVEIAQLPAGAKAVRDSKAPDRADLRFTASEWTAFQKGVITGEL</sequence>
<dbReference type="InterPro" id="IPR007278">
    <property type="entry name" value="DUF397"/>
</dbReference>
<name>A0ABU4FP29_9ACTN</name>
<proteinExistence type="predicted"/>
<protein>
    <submittedName>
        <fullName evidence="2">DUF397 domain-containing protein</fullName>
    </submittedName>
</protein>
<feature type="domain" description="DUF397" evidence="1">
    <location>
        <begin position="18"/>
        <end position="68"/>
    </location>
</feature>